<dbReference type="InterPro" id="IPR020841">
    <property type="entry name" value="PKS_Beta-ketoAc_synthase_dom"/>
</dbReference>
<dbReference type="Pfam" id="PF02801">
    <property type="entry name" value="Ketoacyl-synt_C"/>
    <property type="match status" value="1"/>
</dbReference>
<reference evidence="5" key="1">
    <citation type="submission" date="2021-04" db="EMBL/GenBank/DDBJ databases">
        <title>Draft genome sequence of Xylanibacillus composti strain K13.</title>
        <authorList>
            <person name="Uke A."/>
            <person name="Chhe C."/>
            <person name="Baramee S."/>
            <person name="Kosugi A."/>
        </authorList>
    </citation>
    <scope>NUCLEOTIDE SEQUENCE</scope>
    <source>
        <strain evidence="5">K13</strain>
    </source>
</reference>
<dbReference type="PANTHER" id="PTHR11712:SF336">
    <property type="entry name" value="3-OXOACYL-[ACYL-CARRIER-PROTEIN] SYNTHASE, MITOCHONDRIAL"/>
    <property type="match status" value="1"/>
</dbReference>
<comment type="similarity">
    <text evidence="1 3">Belongs to the thiolase-like superfamily. Beta-ketoacyl-ACP synthases family.</text>
</comment>
<evidence type="ECO:0000313" key="5">
    <source>
        <dbReference type="EMBL" id="GIQ71463.1"/>
    </source>
</evidence>
<dbReference type="SUPFAM" id="SSF53901">
    <property type="entry name" value="Thiolase-like"/>
    <property type="match status" value="2"/>
</dbReference>
<dbReference type="InterPro" id="IPR000794">
    <property type="entry name" value="Beta-ketoacyl_synthase"/>
</dbReference>
<sequence>MTLSEVVISGIGVNASIGQGADRCWEGLLTGRTGIGKVRSFDVSGHRNQFACEIQALPRSATYPDKVAAMGRTTQIVVPAVEEALQDAQITMDDCKRLRVGLCVGTTMGEIEPLEQTLHTAPSAKLGGPRAIADNLRQLLPLAGPVWTFTNACAAGNFAIARCMDELRAGRADLMIAAGVDALSWIAFTGFSSLRAMSPGRCRPFDQERQGLILGEGAGVLVLETKAQAAERQARARASLLGYGFNGDAHHITQPDPEAKGAIRAMRTAMAMAGIRPAQIDYVSAHGTGTAANDAMEARAISTVFEDSHVQVSSIKGHLGHTLGAASAIEAIMCVKALETGIRPPTLHLEQVDPACQEANIEYIRSPGTGSAAYIMSNSYAFGGINSSIILGKQ</sequence>
<dbReference type="CDD" id="cd00834">
    <property type="entry name" value="KAS_I_II"/>
    <property type="match status" value="1"/>
</dbReference>
<proteinExistence type="inferred from homology"/>
<dbReference type="PANTHER" id="PTHR11712">
    <property type="entry name" value="POLYKETIDE SYNTHASE-RELATED"/>
    <property type="match status" value="1"/>
</dbReference>
<dbReference type="GO" id="GO:0005829">
    <property type="term" value="C:cytosol"/>
    <property type="evidence" value="ECO:0007669"/>
    <property type="project" value="TreeGrafter"/>
</dbReference>
<dbReference type="PROSITE" id="PS00606">
    <property type="entry name" value="KS3_1"/>
    <property type="match status" value="1"/>
</dbReference>
<evidence type="ECO:0000256" key="1">
    <source>
        <dbReference type="ARBA" id="ARBA00008467"/>
    </source>
</evidence>
<keyword evidence="2 3" id="KW-0808">Transferase</keyword>
<feature type="domain" description="Ketosynthase family 3 (KS3)" evidence="4">
    <location>
        <begin position="3"/>
        <end position="393"/>
    </location>
</feature>
<protein>
    <submittedName>
        <fullName evidence="5">3-oxoacyl-ACP synthase</fullName>
    </submittedName>
</protein>
<dbReference type="RefSeq" id="WP_244865298.1">
    <property type="nucleotide sequence ID" value="NZ_BOVK01000094.1"/>
</dbReference>
<dbReference type="PROSITE" id="PS52004">
    <property type="entry name" value="KS3_2"/>
    <property type="match status" value="1"/>
</dbReference>
<dbReference type="InterPro" id="IPR014030">
    <property type="entry name" value="Ketoacyl_synth_N"/>
</dbReference>
<dbReference type="Proteomes" id="UP000677918">
    <property type="component" value="Unassembled WGS sequence"/>
</dbReference>
<comment type="caution">
    <text evidence="5">The sequence shown here is derived from an EMBL/GenBank/DDBJ whole genome shotgun (WGS) entry which is preliminary data.</text>
</comment>
<keyword evidence="6" id="KW-1185">Reference proteome</keyword>
<dbReference type="InterPro" id="IPR014031">
    <property type="entry name" value="Ketoacyl_synth_C"/>
</dbReference>
<dbReference type="SMART" id="SM00825">
    <property type="entry name" value="PKS_KS"/>
    <property type="match status" value="1"/>
</dbReference>
<dbReference type="InterPro" id="IPR016039">
    <property type="entry name" value="Thiolase-like"/>
</dbReference>
<evidence type="ECO:0000256" key="2">
    <source>
        <dbReference type="ARBA" id="ARBA00022679"/>
    </source>
</evidence>
<dbReference type="GO" id="GO:0006633">
    <property type="term" value="P:fatty acid biosynthetic process"/>
    <property type="evidence" value="ECO:0007669"/>
    <property type="project" value="InterPro"/>
</dbReference>
<evidence type="ECO:0000259" key="4">
    <source>
        <dbReference type="PROSITE" id="PS52004"/>
    </source>
</evidence>
<gene>
    <name evidence="5" type="primary">fabF</name>
    <name evidence="5" type="ORF">XYCOK13_42870</name>
</gene>
<name>A0A8J4H9L2_9BACL</name>
<dbReference type="GO" id="GO:0004315">
    <property type="term" value="F:3-oxoacyl-[acyl-carrier-protein] synthase activity"/>
    <property type="evidence" value="ECO:0007669"/>
    <property type="project" value="InterPro"/>
</dbReference>
<dbReference type="AlphaFoldDB" id="A0A8J4H9L2"/>
<dbReference type="EMBL" id="BOVK01000094">
    <property type="protein sequence ID" value="GIQ71463.1"/>
    <property type="molecule type" value="Genomic_DNA"/>
</dbReference>
<dbReference type="Gene3D" id="3.40.47.10">
    <property type="match status" value="1"/>
</dbReference>
<evidence type="ECO:0000256" key="3">
    <source>
        <dbReference type="RuleBase" id="RU003694"/>
    </source>
</evidence>
<dbReference type="InterPro" id="IPR018201">
    <property type="entry name" value="Ketoacyl_synth_AS"/>
</dbReference>
<organism evidence="5 6">
    <name type="scientific">Xylanibacillus composti</name>
    <dbReference type="NCBI Taxonomy" id="1572762"/>
    <lineage>
        <taxon>Bacteria</taxon>
        <taxon>Bacillati</taxon>
        <taxon>Bacillota</taxon>
        <taxon>Bacilli</taxon>
        <taxon>Bacillales</taxon>
        <taxon>Paenibacillaceae</taxon>
        <taxon>Xylanibacillus</taxon>
    </lineage>
</organism>
<dbReference type="Pfam" id="PF00109">
    <property type="entry name" value="ketoacyl-synt"/>
    <property type="match status" value="1"/>
</dbReference>
<accession>A0A8J4H9L2</accession>
<evidence type="ECO:0000313" key="6">
    <source>
        <dbReference type="Proteomes" id="UP000677918"/>
    </source>
</evidence>